<keyword evidence="4 8" id="KW-0732">Signal</keyword>
<proteinExistence type="inferred from homology"/>
<keyword evidence="3 8" id="KW-0812">Transmembrane</keyword>
<dbReference type="PROSITE" id="PS51779">
    <property type="entry name" value="POTRA"/>
    <property type="match status" value="4"/>
</dbReference>
<keyword evidence="6 8" id="KW-0472">Membrane</keyword>
<dbReference type="InterPro" id="IPR034746">
    <property type="entry name" value="POTRA"/>
</dbReference>
<protein>
    <recommendedName>
        <fullName evidence="8 9">Outer membrane protein assembly factor BamA</fullName>
    </recommendedName>
</protein>
<feature type="domain" description="POTRA" evidence="10">
    <location>
        <begin position="107"/>
        <end position="184"/>
    </location>
</feature>
<keyword evidence="12" id="KW-1185">Reference proteome</keyword>
<organism evidence="11 12">
    <name type="scientific">Oricola thermophila</name>
    <dbReference type="NCBI Taxonomy" id="2742145"/>
    <lineage>
        <taxon>Bacteria</taxon>
        <taxon>Pseudomonadati</taxon>
        <taxon>Pseudomonadota</taxon>
        <taxon>Alphaproteobacteria</taxon>
        <taxon>Hyphomicrobiales</taxon>
        <taxon>Ahrensiaceae</taxon>
        <taxon>Oricola</taxon>
    </lineage>
</organism>
<dbReference type="InterPro" id="IPR023707">
    <property type="entry name" value="OM_assembly_BamA"/>
</dbReference>
<evidence type="ECO:0000313" key="11">
    <source>
        <dbReference type="EMBL" id="QKV18105.1"/>
    </source>
</evidence>
<evidence type="ECO:0000256" key="1">
    <source>
        <dbReference type="ARBA" id="ARBA00004370"/>
    </source>
</evidence>
<comment type="function">
    <text evidence="8">Part of the outer membrane protein assembly complex, which is involved in assembly and insertion of beta-barrel proteins into the outer membrane.</text>
</comment>
<dbReference type="PANTHER" id="PTHR12815:SF23">
    <property type="entry name" value="OUTER MEMBRANE PROTEIN ASSEMBLY FACTOR BAMA"/>
    <property type="match status" value="1"/>
</dbReference>
<evidence type="ECO:0000256" key="9">
    <source>
        <dbReference type="NCBIfam" id="TIGR03303"/>
    </source>
</evidence>
<dbReference type="Pfam" id="PF07244">
    <property type="entry name" value="POTRA"/>
    <property type="match status" value="5"/>
</dbReference>
<dbReference type="InterPro" id="IPR010827">
    <property type="entry name" value="BamA/TamA_POTRA"/>
</dbReference>
<dbReference type="Gene3D" id="3.10.20.310">
    <property type="entry name" value="membrane protein fhac"/>
    <property type="match status" value="5"/>
</dbReference>
<dbReference type="RefSeq" id="WP_175276001.1">
    <property type="nucleotide sequence ID" value="NZ_CP054836.1"/>
</dbReference>
<dbReference type="AlphaFoldDB" id="A0A6N1VEP7"/>
<evidence type="ECO:0000259" key="10">
    <source>
        <dbReference type="PROSITE" id="PS51779"/>
    </source>
</evidence>
<evidence type="ECO:0000256" key="4">
    <source>
        <dbReference type="ARBA" id="ARBA00022729"/>
    </source>
</evidence>
<dbReference type="NCBIfam" id="TIGR03303">
    <property type="entry name" value="OM_YaeT"/>
    <property type="match status" value="1"/>
</dbReference>
<dbReference type="Pfam" id="PF01103">
    <property type="entry name" value="Omp85"/>
    <property type="match status" value="1"/>
</dbReference>
<dbReference type="InterPro" id="IPR039910">
    <property type="entry name" value="D15-like"/>
</dbReference>
<dbReference type="InterPro" id="IPR000184">
    <property type="entry name" value="Bac_surfAg_D15"/>
</dbReference>
<dbReference type="GO" id="GO:0051205">
    <property type="term" value="P:protein insertion into membrane"/>
    <property type="evidence" value="ECO:0007669"/>
    <property type="project" value="UniProtKB-UniRule"/>
</dbReference>
<keyword evidence="2 8" id="KW-1134">Transmembrane beta strand</keyword>
<feature type="domain" description="POTRA" evidence="10">
    <location>
        <begin position="39"/>
        <end position="106"/>
    </location>
</feature>
<comment type="subunit">
    <text evidence="8">Part of the Bam complex.</text>
</comment>
<evidence type="ECO:0000313" key="12">
    <source>
        <dbReference type="Proteomes" id="UP000509367"/>
    </source>
</evidence>
<reference evidence="11 12" key="1">
    <citation type="submission" date="2020-06" db="EMBL/GenBank/DDBJ databases">
        <title>Oricola thermophila sp. nov. isolated from a tidal sediments.</title>
        <authorList>
            <person name="Kwon K.K."/>
            <person name="Yang S.-H."/>
            <person name="Park M.-J."/>
        </authorList>
    </citation>
    <scope>NUCLEOTIDE SEQUENCE [LARGE SCALE GENOMIC DNA]</scope>
    <source>
        <strain evidence="11 12">MEBiC13590</strain>
    </source>
</reference>
<dbReference type="Proteomes" id="UP000509367">
    <property type="component" value="Chromosome"/>
</dbReference>
<comment type="subcellular location">
    <subcellularLocation>
        <location evidence="8">Cell outer membrane</location>
    </subcellularLocation>
    <subcellularLocation>
        <location evidence="1">Membrane</location>
    </subcellularLocation>
</comment>
<evidence type="ECO:0000256" key="2">
    <source>
        <dbReference type="ARBA" id="ARBA00022452"/>
    </source>
</evidence>
<evidence type="ECO:0000256" key="7">
    <source>
        <dbReference type="ARBA" id="ARBA00023237"/>
    </source>
</evidence>
<sequence length="774" mass="84446">MKPAPKLFSAVSAMALALTPAVSGGLVLNLLTAEAAHAAVANAISVRGNSRVASSTIADLIGFRAGKNYSAADIDDVVKQLFATGLFSDVNVSVSGSTLVVSVQESSVVNQVIFRGNRKLKDNRLRSVVRLQPRSAFDQSTLDADIQAIVESYSRIGRADVIVDASVVDLGEGRVNVVFDIQEGDRTKITQINFVGNNAFSDRRLQSVISTKKSNPLSWFTRTDIYDEQRLAADEEQLRRFYFNHGYADFRILSSGATVDPATGNIIVNIEVDEGERYTFGNVDIDSTVTGVDTEDLQRTVATRSGAVYSAEDVEDTLIEMSERLAANGFPFAEVTPVGNRNFETRTIDVSYVVDQGQRAFIERIEIVGNSRTRDYVIRREFDLAEGDAFNQILLRRAQKRLEALDFFERVDISTRRGSAPDRVIIVVNAVDKSTGEFGIGAGYTTGAENSGVSVEGNITERNFLGRGQTLRLAAGGGLDSRTYNMSFTEPYFLGYRLAATFSGFRRTRDYDEYDQATTGGSISFGLPITEELKADIGYLFQQDEYSDVDPTAPTSIQADEALGAWTKSAVTYGLTYNTIDNVQDPHEGLYFRVNQEIAGLGGDASHISTKFVGNYYRTLSEEADLVGSLKLGGGHIEGLGQSVRTYDHFRLGPKQIRGFAYNGIGPTEQGPAGVGEHLGGKTYLHASAEAQFPLPALPRDLGFKGAIFADAATLFGHDSTTALNTDMEWRASAGFGLIWQSPFAPLRFNYAIPLKKEDGDEEQRFNFSVSTAF</sequence>
<dbReference type="GO" id="GO:0009279">
    <property type="term" value="C:cell outer membrane"/>
    <property type="evidence" value="ECO:0007669"/>
    <property type="project" value="UniProtKB-SubCell"/>
</dbReference>
<feature type="domain" description="POTRA" evidence="10">
    <location>
        <begin position="187"/>
        <end position="275"/>
    </location>
</feature>
<dbReference type="PANTHER" id="PTHR12815">
    <property type="entry name" value="SORTING AND ASSEMBLY MACHINERY SAMM50 PROTEIN FAMILY MEMBER"/>
    <property type="match status" value="1"/>
</dbReference>
<dbReference type="GO" id="GO:0043165">
    <property type="term" value="P:Gram-negative-bacterium-type cell outer membrane assembly"/>
    <property type="evidence" value="ECO:0007669"/>
    <property type="project" value="UniProtKB-UniRule"/>
</dbReference>
<feature type="domain" description="POTRA" evidence="10">
    <location>
        <begin position="360"/>
        <end position="431"/>
    </location>
</feature>
<evidence type="ECO:0000256" key="6">
    <source>
        <dbReference type="ARBA" id="ARBA00023136"/>
    </source>
</evidence>
<accession>A0A6N1VEP7</accession>
<gene>
    <name evidence="8 11" type="primary">bamA</name>
    <name evidence="11" type="ORF">HTY61_06365</name>
</gene>
<dbReference type="HAMAP" id="MF_01430">
    <property type="entry name" value="OM_assembly_BamA"/>
    <property type="match status" value="1"/>
</dbReference>
<keyword evidence="5 8" id="KW-0677">Repeat</keyword>
<comment type="similarity">
    <text evidence="8">Belongs to the BamA family.</text>
</comment>
<keyword evidence="7 8" id="KW-0998">Cell outer membrane</keyword>
<dbReference type="Gene3D" id="2.40.160.50">
    <property type="entry name" value="membrane protein fhac: a member of the omp85/tpsb transporter family"/>
    <property type="match status" value="1"/>
</dbReference>
<dbReference type="PIRSF" id="PIRSF006076">
    <property type="entry name" value="OM_assembly_OMP85"/>
    <property type="match status" value="1"/>
</dbReference>
<evidence type="ECO:0000256" key="8">
    <source>
        <dbReference type="HAMAP-Rule" id="MF_01430"/>
    </source>
</evidence>
<dbReference type="EMBL" id="CP054836">
    <property type="protein sequence ID" value="QKV18105.1"/>
    <property type="molecule type" value="Genomic_DNA"/>
</dbReference>
<evidence type="ECO:0000256" key="3">
    <source>
        <dbReference type="ARBA" id="ARBA00022692"/>
    </source>
</evidence>
<evidence type="ECO:0000256" key="5">
    <source>
        <dbReference type="ARBA" id="ARBA00022737"/>
    </source>
</evidence>
<dbReference type="KEGG" id="orm:HTY61_06365"/>
<name>A0A6N1VEP7_9HYPH</name>